<keyword evidence="1" id="KW-0853">WD repeat</keyword>
<feature type="region of interest" description="Disordered" evidence="3">
    <location>
        <begin position="714"/>
        <end position="733"/>
    </location>
</feature>
<feature type="region of interest" description="Disordered" evidence="3">
    <location>
        <begin position="571"/>
        <end position="654"/>
    </location>
</feature>
<sequence>MQSTSYATNSLGGVHSAEPNISTSRENIKTHFVTREGVYKQMTISEYSRPNRVPLNQGSTPVSNAPVRVSFLTVPVLSRSVSGEEQNKLPENNGHLPNHSCCHDQPSTTIERICFNVGRELYVYDYGIHSASDLTKPIDKRVYKGTYPTCHDFNQQTATLTSCTLIIGFSAGQIQLIDPLQKEYQMSRLFNEDRSIDKSSVTCLRWVPGQPQLFIASHASGNMYVYNEEYACNPNPPAYQLHKQGENYSVHVLKSKQAKNPVQRWIIGEGAINQFEFSGPDAKFMATCGQDGFLRVFNYQTMELIGFMKSYFGGLLCLAWSPDLKLIATGGEDDLLTVYSVTEKRIVCRGQGHKSWISHVAFDPYTSSITESTSAADFGLDGNMTGSTDDLRTFVTTTSINFAAPTSQSNYMTRQVSNSTTGGINSTHSTPTATVNLGNASNSFSSPLSNTAIRHSADIATLACAPSTSAISNVSNLLLRSQKDSLSSTSLAFCGIGGPAGVGGAGYPGICYRIGTVGHDTQLCLWDLTEDILKNPMLMSQHNLAGFGPSTSRSRNTTIIPIGLQVPPMLNSTENTMNSLSPNDYSQVATPCSSDAGTETSRNPDSKEKKNKLKLHKRGFSFGTKWGDRRHNSARLNGSVNGGDSRNDDPGNKIFGTQQCPRMNQAPIIEPLVCKKIAHERLTVLNFREDCLVTACQEGFVCTWARPGKIINRRSINSPVPTNPMSVQGGTNV</sequence>
<dbReference type="AlphaFoldDB" id="A0A914D7D5"/>
<evidence type="ECO:0000256" key="1">
    <source>
        <dbReference type="ARBA" id="ARBA00022574"/>
    </source>
</evidence>
<dbReference type="Pfam" id="PF00400">
    <property type="entry name" value="WD40"/>
    <property type="match status" value="1"/>
</dbReference>
<keyword evidence="2" id="KW-0677">Repeat</keyword>
<reference evidence="5" key="1">
    <citation type="submission" date="2022-11" db="UniProtKB">
        <authorList>
            <consortium name="WormBaseParasite"/>
        </authorList>
    </citation>
    <scope>IDENTIFICATION</scope>
</reference>
<dbReference type="PANTHER" id="PTHR14107:SF16">
    <property type="entry name" value="AT02583P"/>
    <property type="match status" value="1"/>
</dbReference>
<dbReference type="InterPro" id="IPR015943">
    <property type="entry name" value="WD40/YVTN_repeat-like_dom_sf"/>
</dbReference>
<keyword evidence="4" id="KW-1185">Reference proteome</keyword>
<dbReference type="PANTHER" id="PTHR14107">
    <property type="entry name" value="WD REPEAT PROTEIN"/>
    <property type="match status" value="1"/>
</dbReference>
<dbReference type="SUPFAM" id="SSF50978">
    <property type="entry name" value="WD40 repeat-like"/>
    <property type="match status" value="1"/>
</dbReference>
<dbReference type="Gene3D" id="2.130.10.10">
    <property type="entry name" value="YVTN repeat-like/Quinoprotein amine dehydrogenase"/>
    <property type="match status" value="2"/>
</dbReference>
<proteinExistence type="predicted"/>
<name>A0A914D7D5_9BILA</name>
<feature type="region of interest" description="Disordered" evidence="3">
    <location>
        <begin position="1"/>
        <end position="27"/>
    </location>
</feature>
<evidence type="ECO:0000313" key="4">
    <source>
        <dbReference type="Proteomes" id="UP000887540"/>
    </source>
</evidence>
<dbReference type="SMART" id="SM00320">
    <property type="entry name" value="WD40"/>
    <property type="match status" value="4"/>
</dbReference>
<dbReference type="InterPro" id="IPR001680">
    <property type="entry name" value="WD40_rpt"/>
</dbReference>
<feature type="compositionally biased region" description="Basic residues" evidence="3">
    <location>
        <begin position="609"/>
        <end position="619"/>
    </location>
</feature>
<feature type="compositionally biased region" description="Polar residues" evidence="3">
    <location>
        <begin position="571"/>
        <end position="601"/>
    </location>
</feature>
<dbReference type="InterPro" id="IPR051362">
    <property type="entry name" value="WD_repeat_creC_regulators"/>
</dbReference>
<accession>A0A914D7D5</accession>
<evidence type="ECO:0000256" key="2">
    <source>
        <dbReference type="ARBA" id="ARBA00022737"/>
    </source>
</evidence>
<evidence type="ECO:0000256" key="3">
    <source>
        <dbReference type="SAM" id="MobiDB-lite"/>
    </source>
</evidence>
<evidence type="ECO:0000313" key="5">
    <source>
        <dbReference type="WBParaSite" id="ACRNAN_scaffold193.g13122.t1"/>
    </source>
</evidence>
<dbReference type="Proteomes" id="UP000887540">
    <property type="component" value="Unplaced"/>
</dbReference>
<dbReference type="WBParaSite" id="ACRNAN_scaffold193.g13122.t1">
    <property type="protein sequence ID" value="ACRNAN_scaffold193.g13122.t1"/>
    <property type="gene ID" value="ACRNAN_scaffold193.g13122"/>
</dbReference>
<feature type="compositionally biased region" description="Polar residues" evidence="3">
    <location>
        <begin position="1"/>
        <end position="11"/>
    </location>
</feature>
<protein>
    <submittedName>
        <fullName evidence="5">WD repeat-containing protein 20</fullName>
    </submittedName>
</protein>
<dbReference type="InterPro" id="IPR036322">
    <property type="entry name" value="WD40_repeat_dom_sf"/>
</dbReference>
<feature type="compositionally biased region" description="Polar residues" evidence="3">
    <location>
        <begin position="634"/>
        <end position="644"/>
    </location>
</feature>
<organism evidence="4 5">
    <name type="scientific">Acrobeloides nanus</name>
    <dbReference type="NCBI Taxonomy" id="290746"/>
    <lineage>
        <taxon>Eukaryota</taxon>
        <taxon>Metazoa</taxon>
        <taxon>Ecdysozoa</taxon>
        <taxon>Nematoda</taxon>
        <taxon>Chromadorea</taxon>
        <taxon>Rhabditida</taxon>
        <taxon>Tylenchina</taxon>
        <taxon>Cephalobomorpha</taxon>
        <taxon>Cephaloboidea</taxon>
        <taxon>Cephalobidae</taxon>
        <taxon>Acrobeloides</taxon>
    </lineage>
</organism>